<comment type="caution">
    <text evidence="1">The sequence shown here is derived from an EMBL/GenBank/DDBJ whole genome shotgun (WGS) entry which is preliminary data.</text>
</comment>
<protein>
    <submittedName>
        <fullName evidence="1">Uncharacterized protein</fullName>
    </submittedName>
</protein>
<evidence type="ECO:0000313" key="2">
    <source>
        <dbReference type="Proteomes" id="UP000821845"/>
    </source>
</evidence>
<name>A0ACB7SLY8_HYAAI</name>
<dbReference type="EMBL" id="CM023483">
    <property type="protein sequence ID" value="KAH6935600.1"/>
    <property type="molecule type" value="Genomic_DNA"/>
</dbReference>
<keyword evidence="2" id="KW-1185">Reference proteome</keyword>
<organism evidence="1 2">
    <name type="scientific">Hyalomma asiaticum</name>
    <name type="common">Tick</name>
    <dbReference type="NCBI Taxonomy" id="266040"/>
    <lineage>
        <taxon>Eukaryota</taxon>
        <taxon>Metazoa</taxon>
        <taxon>Ecdysozoa</taxon>
        <taxon>Arthropoda</taxon>
        <taxon>Chelicerata</taxon>
        <taxon>Arachnida</taxon>
        <taxon>Acari</taxon>
        <taxon>Parasitiformes</taxon>
        <taxon>Ixodida</taxon>
        <taxon>Ixodoidea</taxon>
        <taxon>Ixodidae</taxon>
        <taxon>Hyalomminae</taxon>
        <taxon>Hyalomma</taxon>
    </lineage>
</organism>
<dbReference type="Proteomes" id="UP000821845">
    <property type="component" value="Chromosome 3"/>
</dbReference>
<gene>
    <name evidence="1" type="ORF">HPB50_007011</name>
</gene>
<proteinExistence type="predicted"/>
<accession>A0ACB7SLY8</accession>
<reference evidence="1" key="1">
    <citation type="submission" date="2020-05" db="EMBL/GenBank/DDBJ databases">
        <title>Large-scale comparative analyses of tick genomes elucidate their genetic diversity and vector capacities.</title>
        <authorList>
            <person name="Jia N."/>
            <person name="Wang J."/>
            <person name="Shi W."/>
            <person name="Du L."/>
            <person name="Sun Y."/>
            <person name="Zhan W."/>
            <person name="Jiang J."/>
            <person name="Wang Q."/>
            <person name="Zhang B."/>
            <person name="Ji P."/>
            <person name="Sakyi L.B."/>
            <person name="Cui X."/>
            <person name="Yuan T."/>
            <person name="Jiang B."/>
            <person name="Yang W."/>
            <person name="Lam T.T.-Y."/>
            <person name="Chang Q."/>
            <person name="Ding S."/>
            <person name="Wang X."/>
            <person name="Zhu J."/>
            <person name="Ruan X."/>
            <person name="Zhao L."/>
            <person name="Wei J."/>
            <person name="Que T."/>
            <person name="Du C."/>
            <person name="Cheng J."/>
            <person name="Dai P."/>
            <person name="Han X."/>
            <person name="Huang E."/>
            <person name="Gao Y."/>
            <person name="Liu J."/>
            <person name="Shao H."/>
            <person name="Ye R."/>
            <person name="Li L."/>
            <person name="Wei W."/>
            <person name="Wang X."/>
            <person name="Wang C."/>
            <person name="Yang T."/>
            <person name="Huo Q."/>
            <person name="Li W."/>
            <person name="Guo W."/>
            <person name="Chen H."/>
            <person name="Zhou L."/>
            <person name="Ni X."/>
            <person name="Tian J."/>
            <person name="Zhou Y."/>
            <person name="Sheng Y."/>
            <person name="Liu T."/>
            <person name="Pan Y."/>
            <person name="Xia L."/>
            <person name="Li J."/>
            <person name="Zhao F."/>
            <person name="Cao W."/>
        </authorList>
    </citation>
    <scope>NUCLEOTIDE SEQUENCE</scope>
    <source>
        <strain evidence="1">Hyas-2018</strain>
    </source>
</reference>
<evidence type="ECO:0000313" key="1">
    <source>
        <dbReference type="EMBL" id="KAH6935600.1"/>
    </source>
</evidence>
<sequence>MCESGDYEVDEATNGCESLLVEVLEQEDEAAEHVNFDTFRDVDGNVVTPVELSDSDFTAAVTPRPASRESDDDNDTVEVDDSPSLSEAAHALFVIQAVTVK</sequence>